<dbReference type="GO" id="GO:0075523">
    <property type="term" value="P:viral translational frameshifting"/>
    <property type="evidence" value="ECO:0007669"/>
    <property type="project" value="UniProtKB-KW"/>
</dbReference>
<dbReference type="SUPFAM" id="SSF140367">
    <property type="entry name" value="Coronavirus NSP7-like"/>
    <property type="match status" value="1"/>
</dbReference>
<evidence type="ECO:0000259" key="72">
    <source>
        <dbReference type="PROSITE" id="PS51951"/>
    </source>
</evidence>
<evidence type="ECO:0000256" key="48">
    <source>
        <dbReference type="ARBA" id="ARBA00049042"/>
    </source>
</evidence>
<evidence type="ECO:0000256" key="23">
    <source>
        <dbReference type="ARBA" id="ARBA00022771"/>
    </source>
</evidence>
<dbReference type="InterPro" id="IPR046435">
    <property type="entry name" value="N7_MTase_CoV"/>
</dbReference>
<dbReference type="Pfam" id="PF20632">
    <property type="entry name" value="CoV_NSP13_ZBD"/>
    <property type="match status" value="1"/>
</dbReference>
<dbReference type="SUPFAM" id="SSF143076">
    <property type="entry name" value="Coronavirus NSP8-like"/>
    <property type="match status" value="1"/>
</dbReference>
<dbReference type="InterPro" id="IPR044353">
    <property type="entry name" value="Nsp3_Ubl2_dom_CoV"/>
</dbReference>
<keyword evidence="21" id="KW-0688">Ribosomal frameshifting</keyword>
<dbReference type="PROSITE" id="PS51989">
    <property type="entry name" value="COV_NSP2_N"/>
    <property type="match status" value="1"/>
</dbReference>
<dbReference type="PROSITE" id="PS51960">
    <property type="entry name" value="COV_NSP15_NTD"/>
    <property type="match status" value="1"/>
</dbReference>
<evidence type="ECO:0000259" key="85">
    <source>
        <dbReference type="PROSITE" id="PS52000"/>
    </source>
</evidence>
<dbReference type="CDD" id="cd21723">
    <property type="entry name" value="alphaCoV_Nsp13-helicase"/>
    <property type="match status" value="1"/>
</dbReference>
<keyword evidence="18 55" id="KW-0479">Metal-binding</keyword>
<evidence type="ECO:0000256" key="46">
    <source>
        <dbReference type="ARBA" id="ARBA00047984"/>
    </source>
</evidence>
<evidence type="ECO:0000256" key="52">
    <source>
        <dbReference type="PROSITE-ProRule" id="PRU01298"/>
    </source>
</evidence>
<dbReference type="PROSITE" id="PS51948">
    <property type="entry name" value="COV_NSP12_RDRP"/>
    <property type="match status" value="1"/>
</dbReference>
<feature type="transmembrane region" description="Helical" evidence="58">
    <location>
        <begin position="2602"/>
        <end position="2621"/>
    </location>
</feature>
<dbReference type="InterPro" id="IPR044369">
    <property type="entry name" value="NSP6_alphaCoV"/>
</dbReference>
<dbReference type="GO" id="GO:0005524">
    <property type="term" value="F:ATP binding"/>
    <property type="evidence" value="ECO:0007669"/>
    <property type="project" value="UniProtKB-KW"/>
</dbReference>
<keyword evidence="11" id="KW-1090">Inhibition of host innate immune response by virus</keyword>
<dbReference type="GO" id="GO:0006508">
    <property type="term" value="P:proteolysis"/>
    <property type="evidence" value="ECO:0007669"/>
    <property type="project" value="UniProtKB-KW"/>
</dbReference>
<dbReference type="Pfam" id="PF19213">
    <property type="entry name" value="CoV_NSP6"/>
    <property type="match status" value="1"/>
</dbReference>
<comment type="caution">
    <text evidence="55">Lacks conserved residue(s) required for the propagation of feature annotation.</text>
</comment>
<feature type="domain" description="3Ecto" evidence="84">
    <location>
        <begin position="2112"/>
        <end position="2180"/>
    </location>
</feature>
<evidence type="ECO:0000259" key="81">
    <source>
        <dbReference type="PROSITE" id="PS51989"/>
    </source>
</evidence>
<feature type="domain" description="ExoN/MTase coactivator" evidence="73">
    <location>
        <begin position="4041"/>
        <end position="4179"/>
    </location>
</feature>
<feature type="transmembrane region" description="Helical" evidence="58">
    <location>
        <begin position="3504"/>
        <end position="3522"/>
    </location>
</feature>
<evidence type="ECO:0000259" key="74">
    <source>
        <dbReference type="PROSITE" id="PS51953"/>
    </source>
</evidence>
<evidence type="ECO:0000256" key="3">
    <source>
        <dbReference type="ARBA" id="ARBA00004301"/>
    </source>
</evidence>
<dbReference type="Gene3D" id="3.40.50.11580">
    <property type="match status" value="1"/>
</dbReference>
<dbReference type="InterPro" id="IPR044309">
    <property type="entry name" value="NSP5_Mpro_alphaCoV"/>
</dbReference>
<feature type="domain" description="Nsp12 RNA-dependent RNA polymerase" evidence="69">
    <location>
        <begin position="4535"/>
        <end position="5102"/>
    </location>
</feature>
<feature type="active site" evidence="52">
    <location>
        <position position="5891"/>
    </location>
</feature>
<feature type="active site" evidence="54">
    <location>
        <position position="6508"/>
    </location>
</feature>
<evidence type="ECO:0000256" key="55">
    <source>
        <dbReference type="PROSITE-ProRule" id="PRU01336"/>
    </source>
</evidence>
<dbReference type="Pfam" id="PF19215">
    <property type="entry name" value="CoV_NSP15_C"/>
    <property type="match status" value="1"/>
</dbReference>
<dbReference type="InterPro" id="IPR027351">
    <property type="entry name" value="(+)RNA_virus_helicase_core_dom"/>
</dbReference>
<dbReference type="PROSITE" id="PS51124">
    <property type="entry name" value="PEPTIDASE_C16"/>
    <property type="match status" value="2"/>
</dbReference>
<dbReference type="PROSITE" id="PS51946">
    <property type="entry name" value="COV_NSP4C"/>
    <property type="match status" value="1"/>
</dbReference>
<feature type="domain" description="ExoN" evidence="74">
    <location>
        <begin position="5772"/>
        <end position="5986"/>
    </location>
</feature>
<evidence type="ECO:0000256" key="39">
    <source>
        <dbReference type="ARBA" id="ARBA00023157"/>
    </source>
</evidence>
<feature type="domain" description="Nsp12 Interface" evidence="85">
    <location>
        <begin position="4436"/>
        <end position="4534"/>
    </location>
</feature>
<proteinExistence type="inferred from homology"/>
<dbReference type="InterPro" id="IPR011050">
    <property type="entry name" value="Pectin_lyase_fold/virulence"/>
</dbReference>
<feature type="domain" description="Peptidase C16" evidence="60">
    <location>
        <begin position="1097"/>
        <end position="1345"/>
    </location>
</feature>
<evidence type="ECO:0000259" key="60">
    <source>
        <dbReference type="PROSITE" id="PS51124"/>
    </source>
</evidence>
<evidence type="ECO:0000256" key="34">
    <source>
        <dbReference type="ARBA" id="ARBA00022931"/>
    </source>
</evidence>
<evidence type="ECO:0000259" key="69">
    <source>
        <dbReference type="PROSITE" id="PS51948"/>
    </source>
</evidence>
<dbReference type="CDD" id="cd21665">
    <property type="entry name" value="alphaCoV_Nsp5_Mpro"/>
    <property type="match status" value="1"/>
</dbReference>
<dbReference type="PROSITE" id="PS51958">
    <property type="entry name" value="NENDOU"/>
    <property type="match status" value="1"/>
</dbReference>
<feature type="domain" description="CoV Nsp3 Y" evidence="83">
    <location>
        <begin position="2254"/>
        <end position="2593"/>
    </location>
</feature>
<dbReference type="Pfam" id="PF13604">
    <property type="entry name" value="AAA_30"/>
    <property type="match status" value="1"/>
</dbReference>
<evidence type="ECO:0000256" key="57">
    <source>
        <dbReference type="PROSITE-ProRule" id="PRU01344"/>
    </source>
</evidence>
<dbReference type="GO" id="GO:0039548">
    <property type="term" value="P:symbiont-mediated suppression of host cytoplasmic pattern recognition receptor signaling pathway via inhibition of IRF3 activity"/>
    <property type="evidence" value="ECO:0007669"/>
    <property type="project" value="UniProtKB-KW"/>
</dbReference>
<keyword evidence="27" id="KW-0788">Thiol protease</keyword>
<feature type="domain" description="AV-Nsp11N/CoV-Nsp15M" evidence="79">
    <location>
        <begin position="6280"/>
        <end position="6405"/>
    </location>
</feature>
<dbReference type="GO" id="GO:0039648">
    <property type="term" value="P:symbiont-mediated perturbation of host ubiquitin-like protein modification"/>
    <property type="evidence" value="ECO:0007669"/>
    <property type="project" value="UniProtKB-KW"/>
</dbReference>
<feature type="transmembrane region" description="Helical" evidence="58">
    <location>
        <begin position="2206"/>
        <end position="2224"/>
    </location>
</feature>
<feature type="region of interest" description="ZF2" evidence="55">
    <location>
        <begin position="2304"/>
        <end position="2314"/>
    </location>
</feature>
<evidence type="ECO:0000256" key="4">
    <source>
        <dbReference type="ARBA" id="ARBA00004407"/>
    </source>
</evidence>
<dbReference type="InterPro" id="IPR043178">
    <property type="entry name" value="PLpro_thumb_sf_CoV"/>
</dbReference>
<dbReference type="PROSITE" id="PS51442">
    <property type="entry name" value="M_PRO"/>
    <property type="match status" value="1"/>
</dbReference>
<dbReference type="InterPro" id="IPR043613">
    <property type="entry name" value="CoV_NSP2_C"/>
</dbReference>
<feature type="active site" evidence="52">
    <location>
        <position position="5972"/>
    </location>
</feature>
<dbReference type="InterPro" id="IPR044357">
    <property type="entry name" value="NSP3_Ubl1_dom_CoV"/>
</dbReference>
<dbReference type="GO" id="GO:0033644">
    <property type="term" value="C:host cell membrane"/>
    <property type="evidence" value="ECO:0007669"/>
    <property type="project" value="UniProtKB-SubCell"/>
</dbReference>
<dbReference type="GO" id="GO:0000175">
    <property type="term" value="F:3'-5'-RNA exonuclease activity"/>
    <property type="evidence" value="ECO:0007669"/>
    <property type="project" value="InterPro"/>
</dbReference>
<keyword evidence="23 49" id="KW-0863">Zinc-finger</keyword>
<dbReference type="Pfam" id="PF19216">
    <property type="entry name" value="CoV_NSP15_M"/>
    <property type="match status" value="1"/>
</dbReference>
<evidence type="ECO:0000256" key="24">
    <source>
        <dbReference type="ARBA" id="ARBA00022786"/>
    </source>
</evidence>
<evidence type="ECO:0000256" key="26">
    <source>
        <dbReference type="ARBA" id="ARBA00022806"/>
    </source>
</evidence>
<dbReference type="PROSITE" id="PS51954">
    <property type="entry name" value="COV_N7_MTASE"/>
    <property type="match status" value="1"/>
</dbReference>
<dbReference type="PROSITE" id="PS51991">
    <property type="entry name" value="COV_NSP2_C"/>
    <property type="match status" value="1"/>
</dbReference>
<evidence type="ECO:0000256" key="30">
    <source>
        <dbReference type="ARBA" id="ARBA00022840"/>
    </source>
</evidence>
<evidence type="ECO:0000256" key="20">
    <source>
        <dbReference type="ARBA" id="ARBA00022741"/>
    </source>
</evidence>
<keyword evidence="14 53" id="KW-0808">Transferase</keyword>
<feature type="domain" description="CoV Nsp1 globular" evidence="80">
    <location>
        <begin position="2"/>
        <end position="109"/>
    </location>
</feature>
<comment type="function">
    <text evidence="44">RNA-directed RNA polymerase that catalyzes the transcription of viral genomic and subgenomic RNAs. Acts in complex with nsp7 and nsp8 to transcribe both the minus and positive strands of genomic RNA. The kinase-like NiRAN domain of NSP12 attaches one or more nucleotides to the amino terminus of NSP9, forming a covalent RNA-protein intermediate that serves as transcription/replication primer. Subgenomic RNAs (sgRNAs) are formed by discontinuous transcription: The polymerase has the ability to pause at transcription-regulating sequences (TRS) and jump to the leader TRS, resulting in a major deletion. This creates a series of subgenomic RNAs that are replicated, transcribed and translated. In addition, Nsp12 is a subunit of the viral RNA capping enzyme that catalyzes the RNA guanylyltransferase reaction for genomic and sub-genomic RNAs. Subsequently, the NiRAN domain transfers RNA to GDP, and forms the core cap structure GpppA-RNA.</text>
</comment>
<dbReference type="CDD" id="cd21826">
    <property type="entry name" value="alphaCoV_Nsp7"/>
    <property type="match status" value="1"/>
</dbReference>
<evidence type="ECO:0000259" key="71">
    <source>
        <dbReference type="PROSITE" id="PS51950"/>
    </source>
</evidence>
<keyword evidence="40" id="KW-1035">Host cytoplasm</keyword>
<dbReference type="Pfam" id="PF09401">
    <property type="entry name" value="CoV_NSP10"/>
    <property type="match status" value="1"/>
</dbReference>
<evidence type="ECO:0000259" key="62">
    <source>
        <dbReference type="PROSITE" id="PS51442"/>
    </source>
</evidence>
<dbReference type="InterPro" id="IPR008740">
    <property type="entry name" value="Peptidase_C30_CoV"/>
</dbReference>
<evidence type="ECO:0000256" key="16">
    <source>
        <dbReference type="ARBA" id="ARBA00022695"/>
    </source>
</evidence>
<evidence type="ECO:0000259" key="73">
    <source>
        <dbReference type="PROSITE" id="PS51952"/>
    </source>
</evidence>
<feature type="domain" description="N7-MTase" evidence="75">
    <location>
        <begin position="5995"/>
        <end position="6216"/>
    </location>
</feature>
<dbReference type="CDD" id="cd21558">
    <property type="entry name" value="alphaCoV-Nsp6"/>
    <property type="match status" value="1"/>
</dbReference>
<dbReference type="PROSITE" id="PS52000">
    <property type="entry name" value="COV_NSP12_IF"/>
    <property type="match status" value="1"/>
</dbReference>
<dbReference type="GO" id="GO:0004482">
    <property type="term" value="F:mRNA 5'-cap (guanine-N7-)-methyltransferase activity"/>
    <property type="evidence" value="ECO:0007669"/>
    <property type="project" value="InterPro"/>
</dbReference>
<feature type="transmembrane region" description="Helical" evidence="58">
    <location>
        <begin position="2889"/>
        <end position="2922"/>
    </location>
</feature>
<dbReference type="CDD" id="cd21660">
    <property type="entry name" value="alphaCoV_Nsp14"/>
    <property type="match status" value="1"/>
</dbReference>
<dbReference type="InterPro" id="IPR014828">
    <property type="entry name" value="NSP7_CoV"/>
</dbReference>
<dbReference type="Pfam" id="PF00680">
    <property type="entry name" value="RdRP_1"/>
    <property type="match status" value="1"/>
</dbReference>
<feature type="region of interest" description="ZF1" evidence="55">
    <location>
        <begin position="2258"/>
        <end position="2271"/>
    </location>
</feature>
<evidence type="ECO:0000256" key="21">
    <source>
        <dbReference type="ARBA" id="ARBA00022758"/>
    </source>
</evidence>
<dbReference type="PROSITE" id="PS51953">
    <property type="entry name" value="NIV_EXON"/>
    <property type="match status" value="1"/>
</dbReference>
<keyword evidence="30" id="KW-0067">ATP-binding</keyword>
<dbReference type="CDD" id="cd21409">
    <property type="entry name" value="1B_cv_Nsp13-like"/>
    <property type="match status" value="1"/>
</dbReference>
<evidence type="ECO:0000256" key="56">
    <source>
        <dbReference type="PROSITE-ProRule" id="PRU01337"/>
    </source>
</evidence>
<keyword evidence="17 52" id="KW-0540">Nuclease</keyword>
<dbReference type="InterPro" id="IPR013016">
    <property type="entry name" value="Peptidase_C16_CoV"/>
</dbReference>
<dbReference type="GO" id="GO:0006351">
    <property type="term" value="P:DNA-templated transcription"/>
    <property type="evidence" value="ECO:0007669"/>
    <property type="project" value="InterPro"/>
</dbReference>
<keyword evidence="41" id="KW-0456">Lyase</keyword>
<dbReference type="Gene3D" id="1.10.150.420">
    <property type="entry name" value="Coronavirus nonstructural protein 4 C-terminus"/>
    <property type="match status" value="1"/>
</dbReference>
<dbReference type="InterPro" id="IPR043612">
    <property type="entry name" value="CoV_NSP4_N"/>
</dbReference>
<dbReference type="InterPro" id="IPR046436">
    <property type="entry name" value="NIV_EXON"/>
</dbReference>
<dbReference type="InterPro" id="IPR043615">
    <property type="entry name" value="NSP2_N_CoV"/>
</dbReference>
<dbReference type="Pfam" id="PF01661">
    <property type="entry name" value="Macro"/>
    <property type="match status" value="1"/>
</dbReference>
<dbReference type="InterPro" id="IPR027352">
    <property type="entry name" value="NSP13_ZBD_CoV-like"/>
</dbReference>
<dbReference type="InterPro" id="IPR049894">
    <property type="entry name" value="COV_NSP3_3ECTO"/>
</dbReference>
<gene>
    <name evidence="86" type="primary">ORF1ab</name>
</gene>
<evidence type="ECO:0000259" key="64">
    <source>
        <dbReference type="PROSITE" id="PS51657"/>
    </source>
</evidence>
<feature type="domain" description="Ubiquitin-like" evidence="66">
    <location>
        <begin position="1707"/>
        <end position="1762"/>
    </location>
</feature>
<evidence type="ECO:0000256" key="2">
    <source>
        <dbReference type="ARBA" id="ARBA00001936"/>
    </source>
</evidence>
<dbReference type="Pfam" id="PF20633">
    <property type="entry name" value="CoV_NSP13_stalk"/>
    <property type="match status" value="1"/>
</dbReference>
<dbReference type="CDD" id="cd21171">
    <property type="entry name" value="NTD_alpha_betaCoV_Nsp15-like"/>
    <property type="match status" value="1"/>
</dbReference>
<dbReference type="SUPFAM" id="SSF142877">
    <property type="entry name" value="EndoU-like"/>
    <property type="match status" value="1"/>
</dbReference>
<dbReference type="PROSITE" id="PS51943">
    <property type="entry name" value="COV_NSP3A_UBL"/>
    <property type="match status" value="1"/>
</dbReference>
<evidence type="ECO:0000256" key="25">
    <source>
        <dbReference type="ARBA" id="ARBA00022801"/>
    </source>
</evidence>
<evidence type="ECO:0000256" key="36">
    <source>
        <dbReference type="ARBA" id="ARBA00022989"/>
    </source>
</evidence>
<feature type="domain" description="CV ZBD" evidence="63">
    <location>
        <begin position="5103"/>
        <end position="5215"/>
    </location>
</feature>
<organism evidence="86">
    <name type="scientific">Bat Coronavirus EsJX20</name>
    <dbReference type="NCBI Taxonomy" id="3018825"/>
    <lineage>
        <taxon>Viruses</taxon>
        <taxon>Riboviria</taxon>
        <taxon>Orthornavirae</taxon>
        <taxon>Pisuviricota</taxon>
        <taxon>Pisoniviricetes</taxon>
        <taxon>Nidovirales</taxon>
        <taxon>Cornidovirineae</taxon>
        <taxon>Coronaviridae</taxon>
        <taxon>Orthocoronavirinae</taxon>
    </lineage>
</organism>
<feature type="domain" description="Nsp4C" evidence="67">
    <location>
        <begin position="2977"/>
        <end position="3072"/>
    </location>
</feature>
<evidence type="ECO:0000259" key="82">
    <source>
        <dbReference type="PROSITE" id="PS51991"/>
    </source>
</evidence>
<keyword evidence="25 54" id="KW-0378">Hydrolase</keyword>
<keyword evidence="33 51" id="KW-0694">RNA-binding</keyword>
<keyword evidence="10 53" id="KW-0489">Methyltransferase</keyword>
<dbReference type="Gene3D" id="3.30.160.820">
    <property type="entry name" value="Nsp15 N-terminal domain-like"/>
    <property type="match status" value="1"/>
</dbReference>
<dbReference type="InterPro" id="IPR047570">
    <property type="entry name" value="NSP12_IF_CoV"/>
</dbReference>
<evidence type="ECO:0000256" key="1">
    <source>
        <dbReference type="ARBA" id="ARBA00000707"/>
    </source>
</evidence>
<dbReference type="GO" id="GO:0008242">
    <property type="term" value="F:omega peptidase activity"/>
    <property type="evidence" value="ECO:0007669"/>
    <property type="project" value="InterPro"/>
</dbReference>
<evidence type="ECO:0000256" key="13">
    <source>
        <dbReference type="ARBA" id="ARBA00022670"/>
    </source>
</evidence>
<feature type="domain" description="RdRp Nsp8 cofactor" evidence="71">
    <location>
        <begin position="3737"/>
        <end position="3931"/>
    </location>
</feature>
<feature type="active site" evidence="52">
    <location>
        <position position="5967"/>
    </location>
</feature>
<dbReference type="CDD" id="cd21401">
    <property type="entry name" value="ZBD_cv_Nsp13-like"/>
    <property type="match status" value="1"/>
</dbReference>
<dbReference type="SUPFAM" id="SSF101816">
    <property type="entry name" value="Replicase NSP9"/>
    <property type="match status" value="1"/>
</dbReference>
<dbReference type="PROSITE" id="PS51947">
    <property type="entry name" value="NIRAN"/>
    <property type="match status" value="1"/>
</dbReference>
<dbReference type="CDD" id="cd21167">
    <property type="entry name" value="M_alpha_beta_cv_Nsp15-like"/>
    <property type="match status" value="1"/>
</dbReference>
<sequence length="6865" mass="765879">MASSQLTLAVASDSEIYGNGFPTMGDAVNFYSSTAPDGFWDCRFVPFGLQDCVVGVSGGDYVVLLTGDNILRAFIGTFDERPAALRGWIIKSNSNFVLEEFDIIFGHRGGTPSVNTDQYLCGADGRPVLAESEWSFQDYFGNESTVTLAGKTYTLAWRVVRSNLPYNQQSVCNIKKIQYLTGVPHKLVDGTTLTEAKPVKMNKSVVVDAKFQPVLDAFGVPFVCNGTSIADIIAKPVFIHALVKCKCGTEQFAVGDWTGFKTLCCGTVISPRSVVIGNVEAGDVVFTSANAGTGVKYYHGITIRHVTTMDNVALWRVLKVQACNTVASSGNYVECNVMDPLYYRVNDKLTNELRMTMLGMQCTESVLQAAVSGIIDVSNKIVNFVDNIMERPPWFVTKLKNLLGDVWSGFTAFLHGLNFTSKLFVKFVKALCGAAFTVLNGAVKIVAEVPSELSFAFDKFCELVENVFNALKDKICIFGLTCVRAGDYLIFGNHIVELVRTKVVGSKQAGLQNMTYFATRVGPTTKVKATHVQTCDSKLTISSASHVLEPKGYAVVIDGLAYFCSGGVYRMMASENSVIESPVFVSRQTSVKVVCHGFDSEMIKCPATIDIDKDLKSAVDTLTSDLSNYNSELVRYCCKIVDGVVEVHREFQFVTPMFLKNRVSDWTVFCETNVDKPWFFRDYARVHSGWLDDVTVFTKEFLQTKYCPALFKMVDNGRIWGVVTAAISDLAEFCSKLKIDFGLDGFTGNCTKRFKKWLRMLLDLYNELLATVLETVVIAGVAFKKYAFEKPMLCFNGVLHYMHTVDSKEYDCAIESGVNQFTVVEGGTVDVKPKSIQCETLTLEEVDYTPPSDNGDVVISDGLAFYKSGTNYYLYGTSGILPCTFKRGGGVTFGGDEVREIPCVHKVHVMFEFEDENIVKVCEKVLGTKLKIEGDWQDLVQMIRTTLDTIAEAVEVPDYYIYDEQGGEDICLPVMVSQYAIQDDEDCCEEQSTDVLQDDCGDATQDDVTQTEESCDDQQLDVDVEVVDDIQDFDIPVAHEGQLGEEQHDTTVEPVASEEIATIVNDSIEVTTQDTSECDTTPDVVKTEQAEVEKALSFIVEKPVVIEKPVFGYKSTELNSIRILKQGYNNCWVNVVTYQLQVANVLELPELDLFRVGRTEKLVSRCYQAIGAFKGSLGDANQCLSKLCEDVHTLFIVLKAKCDCGLSDLQLSGCVFYLLPTKESFDYGICPTCKQVRICTVLKITGTGFFCQEPSDLDIDSLVVDPRLSVVYHGARDGGHYLVNDYKHKLCIDGMGVQPITSARVTTLLVVDADYQAAAETEPEPVIKPFLVYKNIEFYQGAIGELVKLEHDFVVNAANGKLAHGGGVAKAIDDLTHGELQKLSNQYIKKQNHVPTGRGVMIVCRDLKVLNVVGPRAGHNEAARMLATTYNTIFKEPGVPLTPLISVGIFGMPIVQSLDAMIKAAKGRYVKCFVYLDEEVKAVRAHLSVNKIRDASANQTPVEEPVVVPTEPLGEGNIPIQMDANVGVSDEPASTSEFTDVEGKIPIKLDDVVTVSVEGPVSPCRVEGSFQFFSHSNIGALKPDKVLLWTNSMLRLGQVGDIVDQMSNGALQKVIAGYLERNKTVPAGNLVGFSCGLKFDVLLAVLPPVSDANYAKNLKRTVAKVHKIKGVVACEVSSCFDELKDHLPTSFKFVLAADSSIDECFKPGVVTVKVSHDGVNVNDVDTVSTVPIKQQLGPASIGDEDVSDKHPTALETSVINVAPVIDWDAHYGFPEAAVFHTMDHNTYAYEHAVVEGRLVLKPTDNNCWVNAVCLALQYLKPNFKHTGLEDLWNKFMIGDVKGFVHFLYHVAGAKKGEPGDAEAVLIKLDRYLVPSSTVTIVRSNKCELCKDTPITRNASVLPLTLSVTGVNDGFCQHNMQWCSRITNIDGDVIITEGEKPRVYFDCGAINACAYVAYTGDVQNGHYTVYDSARKHMYDGDKFVPFARDQLSLSSGVVKRGYKKIVAQPETVTVSRVIDVLDGKAEKFFSAGDFVFHNLCLFVMWLFTVFKLIYKACRKADLKIVAGVPERTGIIFKRSLKYNLKAFRKFMMGKTWYVTFLLKVLLLLYTVYLLGFMFIRYGPFNAYTCNSYVRNYVNGSVSGYDKGKFCANNPMCQLCLHGFDELSNYGQLAVTWRHLTSPFRVALMPFVYLAFLAIFGGKYMRCLVLYFIAQYVNKLGVYLHLQQNLWFVQLVPFDTFGDEIVVIFVVARIFAFIKHVLYGCEKTDCVACSRSARLTRIPMQTIVNGSSKSFYVNANGGKKFCNKHNFFCDSCDSYGPGNTFINDYVAKEVSNVVKATVQPTGPATITIDKVEFSDGFYRLYSGDVFWKYNYDITDAKFSCKEVLKSCNLTDDFIVYNNCGSNVTQVKNACVYLSQLLCKPIKLVDSALLSTLDVDFNGALHRAFKDVLQNSFSQDLSKCDTMAECKNALNIDASDEDFVNAVSNAHRYDVLLTENSFNNFITSYAKPEEKLSAFDVAQCMRASAKIVNHNVITKEKLSVVWSAKDFNNLSPEARKYVVKTTKAKGLNFLLTFNENVAMTQVPCISIVQKSGSGPQFPWRYVWFFCSFVITFYLALTYFASGSPMLASFSGFDFKYIENGQLKKFDTGISCVSNRFSNFDNWHQDKFGFIPSKSPNCPIVVGVSDAGTTIPGVPSDVLIFEKTLFFVIKTVFGDSNVCYDTNGVTDSARCIFNSACTTLTGLGGTRVFCANNDLVQCSALYSDIVPNMVYRLNDGNYIRVPEVLARGAGIRVVRTVATTYCRVGECVDSKQGVCFGADRWLVYNDETGADFVCGSSLWSLFLNVFHIFNNSYAVAALSGQITFNCFIAGVVVLCCYTFMKFKRVFGDLSYGVATVVGSLVVNNLSYFVTGNYITMFCYAFIYYFTTRTFKYEWVWHTTFVVAYVFLAPWWLVTIYVVTMLLEIVPNITKLKVTTQLFDGNCFVGTFESAASGTFVIDKNVYAKLVNSITPEKLKQHASSYNKYKYYSGAAGEGDYRLACYAHLAYAMQRYSQDQHDLLYTPPTVSFNSSLQAGLRKMAHPSGIVEPCIVRVAYDNMVLNGLWLGDQVFCPRHVIAPSTTKRIDYEYAYSSMRLHSFSISKGNIQLGVISAKMQQSLLVIKVDQSNQNTPAHCFRPLRVGQSFSILACYDGLPSSVYSVNMRTNFTVRGSFINGACGSPGFVLTSVGVEFVYMHHLELGSGCHVGSDFEGNMYGNYEDQPSLQVEGASSLVTENVVSFLYGAILNGCTWWCDNTRTTVDNYNEWAQQHGFTKITSSDGFSILAARTELSVENILSSIMKLSNGFGGKSILGFTSLTDEFTLAEVVKQMYGVTLQGGRKTNALKSVLLASFFFTLFWSEFVVYTAVVWIHPQLITAIFALLVVCSVILSTLIKHKSLFFQAFLLPAVIVIAVNNFAWDSTIFRVLSEHVGNTTALMGVDVQGVINIALCLIVMCVHTWRFTHTSATVVVTYLMSMGSVLYTYFYGGDYLSLLMMVLCAPCKDWFVGVIAYRVALFCTQFVDPLAVVALGHIKVVVFLYLLFGFFSCVYWGLLYWVNRFFKLTIGVYEFKVSAAEFKYMIANDLKAPTTPWDSLILSIRLMGIGGARSIKISSVQSKLTDLKCANVVLLGILSNTGVAANSREWNFCVELHNKINLSDNAEEAMVNLLTLIAMFISKHQNIDLESLIGTYFDNSAMLQSIASAYASMPAFVAYELARKNYEDAVANDTSPQLLKQLKRAMNIAKAEFDKDASVQKKITRMAETAAAQMYKEARAENKKSKVISALHSLLFNMLKRLDMTSVDNVLNLARNGVVPLSIIPTVASTKLNIVCPDLASYQKIWVDSAIHYAGVVWTIVSIKDNDGKPVHQKELVKSQEEELNWPLHFECERVVKLQNNEVMPTSHLKERAVNAEGEGCTGVGKAIYQQEGGNAFMYAFISDTVNLRFAKWETSTGVVVVELDPPCRFAVETPNGPQVKYLYFVKNLNTLRRGAVLGYIGATIRLQAGKQTELASNSSLLTLCAFACDPAKAYLDAVKSGVKPLSNCVKMLSNGSGNGQAITNNVEANSSQDSYGGASVCLYCRAHVEHPDMDGFCKLKGKYVQIPVGTPDPIRFCLENTPCKVCMCWLSNGCTCDRANVQSFDQQYLNRSRGSSAARLEPCNGTDTDYCVRAFDIFNKDVACIGKFPKVNCVRYRNTDKHDAFFVIKRCTTSVMEHEQSIYELLKDSNAVATHDFFTWKDGRACYGNISRQNLTKYTMMDLCFALRNFDEKDCETLKEILVLTGCCDATYFDMKSWYDPVENEDIWRVYAKLGAIVANAMLKCVALCDTMVAKGVIGVLTLDNQDLNGNFYDFGDFLKTIPEHGIPYCTFYYFYMMPVMGMTNCLASECFIKSDIFGSDFKTYDLLEYDFTEHKEKLFQKYFKYWGQDYHPNCCDCYDELCIVHCANFNTLFATTIPNTAFGPLCRKVFVDGVALVATAGYHFKQLGIVWNKDLNTHTTRLTITDLLKYVTDPTLVVSSSPALVDMRTVCFSVAALSTGLTQQTVKPGHFNEEFYNFLIERGFFSSSSELTLKHFFFAQKGDATIKDFDYYRYNKTTMLDICQARLTYKVVQRYFECYDGGCITAKEVVVTNLNKSAGWPLNKVGKAGLYYEALSYEEQDALYAFSKRNILPTMTQLNLKYAISGKERARTVGGVSLLSTMTTRQFHQKHLKSIVNARNAAVVIGTTKFYGGWDNMLKNLIEGVENPVLMGWDYPKCDRALPNMIRMISAMILGSKHVTCCTDSDRYYRLSNELAQVLTEVVYSNGGFYMKPGGTTSGDATTAYANSVFNIFQATSANINRLLSVDTNKCHNETVKSIQRRIYDNCYRASDIDDQFVTDFYNYLLKHFSLMILSDDGVVCYNKDYADMGYIANISAFKSVLYYQNNVFMSSSKCWTEEDINKGPHEFCSQHTMQIVDGNGTYYLPYPDPSRILSAGVFVDDVVKTDPVILLERYVSLAIDAYPLSKHEKPEYRQVFYVLLDWVKHLNKSLTAGILDAFSVTILEDSSSKFWTEEFYANMYEKSTVLQASGMCVVCGSQTVLRCGDCIRRPLLCTKCAYDHIISTPHKFIMSVTPYVCNFSGCTVCDVTKLFLGGLSYWGAEHKPQLSFPLCSGGNVFGLYKASATGSTDVELFNKLACSDWSDVSDYKLANEVKDSLRLFAAETIKATEECVKSQYASATLKEVIGNRELLLDWEAGKARPPLNRNSVFTGYLITKDSKCQIGEFTFEKADYGSDTVLFKTTSSYKLTPGIFFVLTSHNVAPLRAATIANQERYSYNAKLRPAFNISDSYSSLVPYYQLIARQRITTIQGPPGSGKSHCMVGLGLYYPGARIMFTACSHAATDSLCHKASTVYCREKCSRIVPARARVECFSGFKVNNNNAQYIFSTVNALPECVVDIVVVDEVSMCTNYDLSVINQRVSYKHIVYVGDPQQLPAPRTLITKGSLAPADYNVVTQRMCCLGPDVFLHKCYRCPAEIVDTVSEIVYENKFKPVKDKSRECFKLYARGTVHVDNGSSVNKRQLEIVKMFLAKNPVWSKAVFISPYNSQNYVASRMLNLQTQTVDSSQGSEYDYVIYAQTSDTNHACNVNRFNVAITRAKKGIFCIMSDKALFDKLKFYELKMTDLQATEGCGLFKNCYRNEVDLPPSHAPTSMALSDRFKVSDELAVAIGTTPQHCRYEHVISFMGFRFDYNVPDYHNMFCTRAFAMRHVRGWLGMDVEGAHVCGENIGTNVPLQIGFSNGVDFVVTPEGCVSTEVGDIVKPVKARAPPGEQFTHLIPLMRKGRSWTVVRRQIVQMVCDYLGDSSDVLIFVLWAGGLELTTMRYFVKVGPSKFCHCGKEARCYNSSSHEFCCFSHSLSCDYLYNPHCIDIQQWGYVGSLSLNHHQHCNVHRNEHVASGDAIMTRCLAVHDCFVKNVDWSITYPFIANENTINKSGRCVQSHVVRAMLKAYDPVAIHDIGNPKGIRCAVTSKHWYCYDKQPVNSNVKCLEYDYMLHGQMNGLCLFWNCNVDMYPEFSIVCRFDTRVRSKLNLEGCNGGSLYVNNHAFHTPAFDKRAFAKLKQMPFFYFDESACDLVQDQVNYVPLRANNCITKCNIGGAVCSKHANLYRAYVEAYNTFTSAGFTLWCPTSFDTFNLWQSFCDTKIQGLENIAFNVVKKGGFVNAPGELPVAIIGDRVMVREGVNDTCVFTNSTSLPTNIAFELYAKRKTGLTPPLTLLRNLGVAATYKHVLWDYEAKRPLTPYTIDVCKYTDFVEQVCTCFDNSIPGSLEKFSLTANAVLFSTTPVKKLSAIKLNFGYLNGVAVSETTVVENEQETKKPVTWYIYTRKDNAYVDRCDGFYSQGRTTNDFMPRSTMEKDFLELDTGLFINKYGLEDYNFEHVVYGDVSKTTLGGLHLLISQIRLSKMGVFKTEEFVASSDNTLKCCTVTYADNPSCKQVCTYMDLLLDDFVAILKSLDLSVVSKVHEVIVDCKPFRWMLWCEGSKVATFYPQLQSAEWKCGYSMPSLYKIQRMCLEPCNLYNYGASIKLPDGIMFNVVKYTQLCQYLNSTTMCVPHGMRVLHLGAGSDKGVAPGTAVLRRWLPMDAVIVDNDVNDYVSDADFSHTGDCTTLYLEDKFDLLVSDMYDGVTKKIDGENTSKDGFFTYINGCVREKLALGGTMAIKITECSWNKELYELAQKFAFWTLFCTSVNTSSSEAFLIGVNYLGDFANCVPIDGNTMHANYIFWRNSTVMSMSYNSVMDLAKFNCRHKATIVVPLKEKDVNDMVLGLIKSGKLLVRSNAKFSGYSNHLVSTK</sequence>
<dbReference type="SUPFAM" id="SSF52540">
    <property type="entry name" value="P-loop containing nucleoside triphosphate hydrolases"/>
    <property type="match status" value="1"/>
</dbReference>
<feature type="region of interest" description="CoV-Y" evidence="55">
    <location>
        <begin position="2345"/>
        <end position="2593"/>
    </location>
</feature>
<evidence type="ECO:0000256" key="45">
    <source>
        <dbReference type="ARBA" id="ARBA00043928"/>
    </source>
</evidence>
<dbReference type="InterPro" id="IPR014829">
    <property type="entry name" value="NSP8_CoV"/>
</dbReference>
<dbReference type="InterPro" id="IPR048672">
    <property type="entry name" value="NSP13_ZBD_CoV"/>
</dbReference>
<dbReference type="Pfam" id="PF06460">
    <property type="entry name" value="CoV_Methyltr_2"/>
    <property type="match status" value="1"/>
</dbReference>
<dbReference type="InterPro" id="IPR046440">
    <property type="entry name" value="AV_NSP11N_COV_NSP15M"/>
</dbReference>
<dbReference type="CDD" id="cd21514">
    <property type="entry name" value="alphaCoV_Nsp2_HCoV-229E-like"/>
    <property type="match status" value="1"/>
</dbReference>
<dbReference type="InterPro" id="IPR043477">
    <property type="entry name" value="Peptidase_C30_dom3_CoV"/>
</dbReference>
<dbReference type="InterPro" id="IPR044343">
    <property type="entry name" value="NSP13_1B_dom_CoV"/>
</dbReference>
<dbReference type="GO" id="GO:0019082">
    <property type="term" value="P:viral protein processing"/>
    <property type="evidence" value="ECO:0007669"/>
    <property type="project" value="InterPro"/>
</dbReference>
<feature type="transmembrane region" description="Helical" evidence="58">
    <location>
        <begin position="3385"/>
        <end position="3405"/>
    </location>
</feature>
<evidence type="ECO:0000256" key="18">
    <source>
        <dbReference type="ARBA" id="ARBA00022723"/>
    </source>
</evidence>
<dbReference type="GO" id="GO:0016829">
    <property type="term" value="F:lyase activity"/>
    <property type="evidence" value="ECO:0007669"/>
    <property type="project" value="UniProtKB-KW"/>
</dbReference>
<dbReference type="Gene3D" id="6.10.140.2090">
    <property type="match status" value="1"/>
</dbReference>
<feature type="transmembrane region" description="Helical" evidence="58">
    <location>
        <begin position="2182"/>
        <end position="2199"/>
    </location>
</feature>
<dbReference type="InterPro" id="IPR001205">
    <property type="entry name" value="RNA-dir_pol_C"/>
</dbReference>
<dbReference type="Pfam" id="PF06478">
    <property type="entry name" value="CoV_RPol_N"/>
    <property type="match status" value="1"/>
</dbReference>
<feature type="domain" description="Nsp9 ssRNA-binding" evidence="72">
    <location>
        <begin position="3932"/>
        <end position="4040"/>
    </location>
</feature>
<evidence type="ECO:0000256" key="33">
    <source>
        <dbReference type="ARBA" id="ARBA00022884"/>
    </source>
</evidence>
<dbReference type="InterPro" id="IPR044356">
    <property type="entry name" value="RdRp_alphaCoV"/>
</dbReference>
<feature type="transmembrane region" description="Helical" evidence="58">
    <location>
        <begin position="2934"/>
        <end position="2962"/>
    </location>
</feature>
<keyword evidence="36 58" id="KW-1133">Transmembrane helix</keyword>
<keyword evidence="22 54" id="KW-0255">Endonuclease</keyword>
<feature type="region of interest" description="GpppA-binding" evidence="53">
    <location>
        <begin position="6107"/>
        <end position="6121"/>
    </location>
</feature>
<feature type="transmembrane region" description="Helical" evidence="58">
    <location>
        <begin position="3411"/>
        <end position="3431"/>
    </location>
</feature>
<dbReference type="InterPro" id="IPR027417">
    <property type="entry name" value="P-loop_NTPase"/>
</dbReference>
<keyword evidence="8" id="KW-0696">RNA-directed RNA polymerase</keyword>
<dbReference type="InterPro" id="IPR037227">
    <property type="entry name" value="EndoU-like"/>
</dbReference>
<dbReference type="PROSITE" id="PS51993">
    <property type="entry name" value="COV_3ECTO"/>
    <property type="match status" value="1"/>
</dbReference>
<dbReference type="PROSITE" id="PS51949">
    <property type="entry name" value="COV_NSP7"/>
    <property type="match status" value="1"/>
</dbReference>
<dbReference type="InterPro" id="IPR041679">
    <property type="entry name" value="DNA2/NAM7-like_C"/>
</dbReference>
<feature type="domain" description="CoV Nsp2 C-terminal" evidence="82">
    <location>
        <begin position="773"/>
        <end position="890"/>
    </location>
</feature>
<dbReference type="CDD" id="cd21901">
    <property type="entry name" value="alpha_betaCoV_Nsp10"/>
    <property type="match status" value="1"/>
</dbReference>
<feature type="disulfide bond" evidence="56">
    <location>
        <begin position="2149"/>
        <end position="2155"/>
    </location>
</feature>
<comment type="function">
    <text evidence="45">Forms a primer, NSP9-pU, which is utilized by the polymerase for the initiation of RNA chains. Interacts with ribosome signal recognition particle RNA (SRP). Together with NSP8, suppress protein integration into the cell membrane, thereby disrupting host immune defenses.</text>
</comment>
<dbReference type="CDD" id="cd21731">
    <property type="entry name" value="alphaCoV_PLPro"/>
    <property type="match status" value="1"/>
</dbReference>
<evidence type="ECO:0000259" key="61">
    <source>
        <dbReference type="PROSITE" id="PS51154"/>
    </source>
</evidence>
<dbReference type="PROSITE" id="PS50507">
    <property type="entry name" value="RDRP_SSRNA_POS"/>
    <property type="match status" value="1"/>
</dbReference>
<keyword evidence="20" id="KW-0547">Nucleotide-binding</keyword>
<keyword evidence="28 55" id="KW-0862">Zinc</keyword>
<keyword evidence="26" id="KW-0347">Helicase</keyword>
<comment type="cofactor">
    <cofactor evidence="2">
        <name>Mn(2+)</name>
        <dbReference type="ChEBI" id="CHEBI:29035"/>
    </cofactor>
</comment>
<dbReference type="InterPro" id="IPR029063">
    <property type="entry name" value="SAM-dependent_MTases_sf"/>
</dbReference>
<dbReference type="Gene3D" id="2.40.10.250">
    <property type="entry name" value="Replicase NSP9"/>
    <property type="match status" value="1"/>
</dbReference>
<dbReference type="Gene3D" id="1.10.8.370">
    <property type="entry name" value="nsp7 replicase"/>
    <property type="match status" value="1"/>
</dbReference>
<dbReference type="Pfam" id="PF08716">
    <property type="entry name" value="CoV_NSP7"/>
    <property type="match status" value="1"/>
</dbReference>
<dbReference type="CDD" id="cd21588">
    <property type="entry name" value="alphaCoV_RdRp"/>
    <property type="match status" value="1"/>
</dbReference>
<dbReference type="GO" id="GO:0003724">
    <property type="term" value="F:RNA helicase activity"/>
    <property type="evidence" value="ECO:0007669"/>
    <property type="project" value="UniProtKB-EC"/>
</dbReference>
<evidence type="ECO:0000259" key="79">
    <source>
        <dbReference type="PROSITE" id="PS51961"/>
    </source>
</evidence>
<dbReference type="InterPro" id="IPR046438">
    <property type="entry name" value="NIV_2_O_MTASE"/>
</dbReference>
<dbReference type="Gene3D" id="1.10.8.1190">
    <property type="match status" value="2"/>
</dbReference>
<evidence type="ECO:0000256" key="40">
    <source>
        <dbReference type="ARBA" id="ARBA00023200"/>
    </source>
</evidence>
<keyword evidence="12" id="KW-1130">Modulation of host ubiquitin pathway by virus</keyword>
<dbReference type="Pfam" id="PF13087">
    <property type="entry name" value="AAA_12"/>
    <property type="match status" value="1"/>
</dbReference>
<evidence type="ECO:0000256" key="43">
    <source>
        <dbReference type="ARBA" id="ARBA00024600"/>
    </source>
</evidence>
<keyword evidence="16" id="KW-0548">Nucleotidyltransferase</keyword>
<protein>
    <recommendedName>
        <fullName evidence="57">ORF1ab polyprotein</fullName>
    </recommendedName>
</protein>
<dbReference type="PROSITE" id="PS51653">
    <property type="entry name" value="CV_ZBD"/>
    <property type="match status" value="1"/>
</dbReference>
<dbReference type="InterPro" id="IPR044330">
    <property type="entry name" value="NSP15_alpha_betaCoV_N"/>
</dbReference>
<dbReference type="GO" id="GO:0003968">
    <property type="term" value="F:RNA-directed RNA polymerase activity"/>
    <property type="evidence" value="ECO:0007669"/>
    <property type="project" value="UniProtKB-KW"/>
</dbReference>
<dbReference type="Gene3D" id="3.40.50.150">
    <property type="entry name" value="Vaccinia Virus protein VP39"/>
    <property type="match status" value="1"/>
</dbReference>
<feature type="domain" description="CoV Nsp2 N-terminal" evidence="81">
    <location>
        <begin position="113"/>
        <end position="355"/>
    </location>
</feature>
<dbReference type="InterPro" id="IPR002589">
    <property type="entry name" value="Macro_dom"/>
</dbReference>
<dbReference type="GO" id="GO:0044172">
    <property type="term" value="C:host cell endoplasmic reticulum-Golgi intermediate compartment"/>
    <property type="evidence" value="ECO:0007669"/>
    <property type="project" value="UniProtKB-SubCell"/>
</dbReference>
<keyword evidence="37" id="KW-1072">Activation of host autophagy by virus</keyword>
<dbReference type="InterPro" id="IPR009466">
    <property type="entry name" value="NSP14_CoV"/>
</dbReference>
<evidence type="ECO:0000256" key="27">
    <source>
        <dbReference type="ARBA" id="ARBA00022807"/>
    </source>
</evidence>
<dbReference type="PROSITE" id="PS51951">
    <property type="entry name" value="COV_NSP9_SSRNA_BD"/>
    <property type="match status" value="1"/>
</dbReference>
<keyword evidence="31" id="KW-1043">Host membrane</keyword>
<evidence type="ECO:0000256" key="37">
    <source>
        <dbReference type="ARBA" id="ARBA00023050"/>
    </source>
</evidence>
<accession>A0AA49ECY5</accession>
<dbReference type="InterPro" id="IPR043472">
    <property type="entry name" value="Macro_dom-like"/>
</dbReference>
<feature type="domain" description="RdRp catalytic" evidence="59">
    <location>
        <begin position="4782"/>
        <end position="4944"/>
    </location>
</feature>
<evidence type="ECO:0000259" key="84">
    <source>
        <dbReference type="PROSITE" id="PS51993"/>
    </source>
</evidence>
<dbReference type="PROSITE" id="PS51962">
    <property type="entry name" value="COV_NSP1"/>
    <property type="match status" value="1"/>
</dbReference>
<evidence type="ECO:0000259" key="67">
    <source>
        <dbReference type="PROSITE" id="PS51946"/>
    </source>
</evidence>
<dbReference type="Pfam" id="PF08710">
    <property type="entry name" value="CoV_NSP9"/>
    <property type="match status" value="1"/>
</dbReference>
<evidence type="ECO:0000259" key="78">
    <source>
        <dbReference type="PROSITE" id="PS51960"/>
    </source>
</evidence>
<dbReference type="Gene3D" id="3.30.70.3540">
    <property type="entry name" value="Nsp8 replicase, head domain"/>
    <property type="match status" value="1"/>
</dbReference>
<evidence type="ECO:0000256" key="6">
    <source>
        <dbReference type="ARBA" id="ARBA00008087"/>
    </source>
</evidence>
<keyword evidence="7" id="KW-1113">Inhibition of host RLR pathway by virus</keyword>
<dbReference type="InterPro" id="IPR050534">
    <property type="entry name" value="Coronavir_polyprotein_1ab"/>
</dbReference>
<evidence type="ECO:0000256" key="51">
    <source>
        <dbReference type="PROSITE-ProRule" id="PRU01296"/>
    </source>
</evidence>
<dbReference type="Pfam" id="PF19211">
    <property type="entry name" value="CoV_NSP2_N"/>
    <property type="match status" value="1"/>
</dbReference>
<dbReference type="EMBL" id="OQ175257">
    <property type="protein sequence ID" value="WCC63163.1"/>
    <property type="molecule type" value="Genomic_RNA"/>
</dbReference>
<dbReference type="InterPro" id="IPR043609">
    <property type="entry name" value="NendoU_nidovirus"/>
</dbReference>
<feature type="transmembrane region" description="Helical" evidence="58">
    <location>
        <begin position="3542"/>
        <end position="3567"/>
    </location>
</feature>
<dbReference type="CDD" id="cd21161">
    <property type="entry name" value="NendoU_cv_Nsp15-like"/>
    <property type="match status" value="1"/>
</dbReference>
<dbReference type="GO" id="GO:0008270">
    <property type="term" value="F:zinc ion binding"/>
    <property type="evidence" value="ECO:0007669"/>
    <property type="project" value="UniProtKB-UniRule"/>
</dbReference>
<feature type="active site" evidence="54">
    <location>
        <position position="6467"/>
    </location>
</feature>
<dbReference type="InterPro" id="IPR043611">
    <property type="entry name" value="CoV_NSP3_C"/>
</dbReference>
<evidence type="ECO:0000259" key="76">
    <source>
        <dbReference type="PROSITE" id="PS51955"/>
    </source>
</evidence>
<evidence type="ECO:0000256" key="42">
    <source>
        <dbReference type="ARBA" id="ARBA00023280"/>
    </source>
</evidence>
<dbReference type="Gene3D" id="2.40.10.10">
    <property type="entry name" value="Trypsin-like serine proteases"/>
    <property type="match status" value="2"/>
</dbReference>
<dbReference type="PROSITE" id="PS51961">
    <property type="entry name" value="AV_NSP11N_COV_NSP15M"/>
    <property type="match status" value="1"/>
</dbReference>
<feature type="domain" description="Peptidase C30" evidence="62">
    <location>
        <begin position="3073"/>
        <end position="3374"/>
    </location>
</feature>
<keyword evidence="34" id="KW-1092">Inhibition of host IRF3 by virus</keyword>
<dbReference type="InterPro" id="IPR032505">
    <property type="entry name" value="CoV_NSP4_C"/>
</dbReference>
<dbReference type="PROSITE" id="PS51154">
    <property type="entry name" value="MACRO"/>
    <property type="match status" value="1"/>
</dbReference>
<evidence type="ECO:0000259" key="63">
    <source>
        <dbReference type="PROSITE" id="PS51653"/>
    </source>
</evidence>
<evidence type="ECO:0000259" key="83">
    <source>
        <dbReference type="PROSITE" id="PS51992"/>
    </source>
</evidence>
<name>A0AA49ECY5_9NIDO</name>
<dbReference type="PANTHER" id="PTHR43788:SF16">
    <property type="entry name" value="HELICASE WITH ZINC FINGER 2"/>
    <property type="match status" value="1"/>
</dbReference>
<feature type="active site" evidence="52">
    <location>
        <position position="5792"/>
    </location>
</feature>
<evidence type="ECO:0000259" key="80">
    <source>
        <dbReference type="PROSITE" id="PS51962"/>
    </source>
</evidence>
<feature type="domain" description="Nidovirus-type SAM-dependent 2'-O-MTase" evidence="76">
    <location>
        <begin position="6566"/>
        <end position="6862"/>
    </location>
</feature>
<feature type="transmembrane region" description="Helical" evidence="58">
    <location>
        <begin position="2244"/>
        <end position="2263"/>
    </location>
</feature>
<feature type="domain" description="RdRp Nsp7 cofactor" evidence="70">
    <location>
        <begin position="3654"/>
        <end position="3736"/>
    </location>
</feature>
<feature type="transmembrane region" description="Helical" evidence="58">
    <location>
        <begin position="3475"/>
        <end position="3497"/>
    </location>
</feature>
<dbReference type="PROSITE" id="PS51952">
    <property type="entry name" value="COV_EXON_MTASE_COACT"/>
    <property type="match status" value="1"/>
</dbReference>
<evidence type="ECO:0000313" key="86">
    <source>
        <dbReference type="EMBL" id="WCC63163.1"/>
    </source>
</evidence>
<dbReference type="GO" id="GO:0039520">
    <property type="term" value="P:symbiont-mediated activation of host autophagy"/>
    <property type="evidence" value="ECO:0007669"/>
    <property type="project" value="UniProtKB-KW"/>
</dbReference>
<dbReference type="GO" id="GO:0039694">
    <property type="term" value="P:viral RNA genome replication"/>
    <property type="evidence" value="ECO:0007669"/>
    <property type="project" value="InterPro"/>
</dbReference>
<dbReference type="InterPro" id="IPR043608">
    <property type="entry name" value="CoV_NSP15_M"/>
</dbReference>
<evidence type="ECO:0000256" key="9">
    <source>
        <dbReference type="ARBA" id="ARBA00022581"/>
    </source>
</evidence>
<feature type="domain" description="Macro" evidence="61">
    <location>
        <begin position="1323"/>
        <end position="1491"/>
    </location>
</feature>
<evidence type="ECO:0000256" key="41">
    <source>
        <dbReference type="ARBA" id="ARBA00023239"/>
    </source>
</evidence>
<dbReference type="CDD" id="cd21689">
    <property type="entry name" value="stalk_CoV_Nsp13-like"/>
    <property type="match status" value="1"/>
</dbReference>
<dbReference type="InterPro" id="IPR018995">
    <property type="entry name" value="RNA_synth_NSP10_CoV"/>
</dbReference>
<dbReference type="Gene3D" id="3.40.50.300">
    <property type="entry name" value="P-loop containing nucleotide triphosphate hydrolases"/>
    <property type="match status" value="2"/>
</dbReference>
<evidence type="ECO:0000256" key="12">
    <source>
        <dbReference type="ARBA" id="ARBA00022662"/>
    </source>
</evidence>
<dbReference type="InterPro" id="IPR014822">
    <property type="entry name" value="NSP9_CoV"/>
</dbReference>
<dbReference type="GO" id="GO:0004197">
    <property type="term" value="F:cysteine-type endopeptidase activity"/>
    <property type="evidence" value="ECO:0007669"/>
    <property type="project" value="InterPro"/>
</dbReference>
<dbReference type="Pfam" id="PF06471">
    <property type="entry name" value="CoV_ExoN"/>
    <property type="match status" value="1"/>
</dbReference>
<dbReference type="InterPro" id="IPR009469">
    <property type="entry name" value="RdRp_N_CoV"/>
</dbReference>
<dbReference type="Pfam" id="PF08715">
    <property type="entry name" value="CoV_peptidase"/>
    <property type="match status" value="2"/>
</dbReference>
<feature type="active site" evidence="52">
    <location>
        <position position="5790"/>
    </location>
</feature>
<dbReference type="InterPro" id="IPR043610">
    <property type="entry name" value="NSP6_CoV"/>
</dbReference>
<dbReference type="GO" id="GO:0003723">
    <property type="term" value="F:RNA binding"/>
    <property type="evidence" value="ECO:0007669"/>
    <property type="project" value="UniProtKB-KW"/>
</dbReference>
<dbReference type="PANTHER" id="PTHR43788">
    <property type="entry name" value="DNA2/NAM7 HELICASE FAMILY MEMBER"/>
    <property type="match status" value="1"/>
</dbReference>
<feature type="domain" description="Peptidase C16" evidence="60">
    <location>
        <begin position="1769"/>
        <end position="2028"/>
    </location>
</feature>
<dbReference type="GO" id="GO:0044220">
    <property type="term" value="C:host cell perinuclear region of cytoplasm"/>
    <property type="evidence" value="ECO:0007669"/>
    <property type="project" value="UniProtKB-SubCell"/>
</dbReference>
<evidence type="ECO:0000256" key="7">
    <source>
        <dbReference type="ARBA" id="ARBA00022482"/>
    </source>
</evidence>
<keyword evidence="29 52" id="KW-0269">Exonuclease</keyword>
<dbReference type="Pfam" id="PF20631">
    <property type="entry name" value="CoV_NSP13_1B"/>
    <property type="match status" value="1"/>
</dbReference>
<evidence type="ECO:0000259" key="77">
    <source>
        <dbReference type="PROSITE" id="PS51958"/>
    </source>
</evidence>
<dbReference type="InterPro" id="IPR037230">
    <property type="entry name" value="NSP8_sf_CoV"/>
</dbReference>
<keyword evidence="42" id="KW-0899">Viral immunoevasion</keyword>
<feature type="region of interest" description="Y1" evidence="55">
    <location>
        <begin position="2254"/>
        <end position="2344"/>
    </location>
</feature>
<dbReference type="InterPro" id="IPR043502">
    <property type="entry name" value="DNA/RNA_pol_sf"/>
</dbReference>
<feature type="domain" description="NendoU" evidence="77">
    <location>
        <begin position="6422"/>
        <end position="6562"/>
    </location>
</feature>
<dbReference type="InterPro" id="IPR043606">
    <property type="entry name" value="CoV_NSP15_N"/>
</dbReference>
<comment type="similarity">
    <text evidence="6 50">Belongs to the coronaviruses polyprotein 1ab family.</text>
</comment>
<comment type="catalytic activity">
    <reaction evidence="43">
        <text>uridylyl-uridylyl-ribonucleotide-RNA = a 3'-end uridylyl-2',3'-cyclophospho-uridine-RNA + a 5'-end dephospho-ribonucleoside-RNA</text>
        <dbReference type="Rhea" id="RHEA:67732"/>
        <dbReference type="Rhea" id="RHEA-COMP:13936"/>
        <dbReference type="Rhea" id="RHEA-COMP:17334"/>
        <dbReference type="Rhea" id="RHEA-COMP:17335"/>
        <dbReference type="ChEBI" id="CHEBI:138284"/>
        <dbReference type="ChEBI" id="CHEBI:173079"/>
        <dbReference type="ChEBI" id="CHEBI:173080"/>
    </reaction>
</comment>
<evidence type="ECO:0000259" key="59">
    <source>
        <dbReference type="PROSITE" id="PS50507"/>
    </source>
</evidence>
<evidence type="ECO:0000256" key="10">
    <source>
        <dbReference type="ARBA" id="ARBA00022603"/>
    </source>
</evidence>
<keyword evidence="24" id="KW-0833">Ubl conjugation pathway</keyword>
<evidence type="ECO:0000256" key="29">
    <source>
        <dbReference type="ARBA" id="ARBA00022839"/>
    </source>
</evidence>
<evidence type="ECO:0000256" key="14">
    <source>
        <dbReference type="ARBA" id="ARBA00022679"/>
    </source>
</evidence>
<feature type="transmembrane region" description="Helical" evidence="58">
    <location>
        <begin position="3436"/>
        <end position="3455"/>
    </location>
</feature>
<dbReference type="InterPro" id="IPR042515">
    <property type="entry name" value="NSP15_N_CoV"/>
</dbReference>
<dbReference type="InterPro" id="IPR044371">
    <property type="entry name" value="Macro_X_NSP3-like"/>
</dbReference>
<evidence type="ECO:0000259" key="75">
    <source>
        <dbReference type="PROSITE" id="PS51954"/>
    </source>
</evidence>
<evidence type="ECO:0000256" key="22">
    <source>
        <dbReference type="ARBA" id="ARBA00022759"/>
    </source>
</evidence>
<dbReference type="SUPFAM" id="SSF144246">
    <property type="entry name" value="Coronavirus NSP10-like"/>
    <property type="match status" value="1"/>
</dbReference>
<evidence type="ECO:0000256" key="17">
    <source>
        <dbReference type="ARBA" id="ARBA00022722"/>
    </source>
</evidence>
<evidence type="ECO:0000256" key="44">
    <source>
        <dbReference type="ARBA" id="ARBA00043918"/>
    </source>
</evidence>
<dbReference type="Pfam" id="PF19212">
    <property type="entry name" value="CoV_NSP2_C"/>
    <property type="match status" value="2"/>
</dbReference>
<keyword evidence="15 58" id="KW-0812">Transmembrane</keyword>
<dbReference type="CDD" id="cd23527">
    <property type="entry name" value="capping_2-OMTase_alphaCoV_Nsp16"/>
    <property type="match status" value="1"/>
</dbReference>
<feature type="binding site" evidence="53">
    <location>
        <begin position="6030"/>
        <end position="6036"/>
    </location>
    <ligand>
        <name>S-adenosyl-L-methionine</name>
        <dbReference type="ChEBI" id="CHEBI:59789"/>
    </ligand>
</feature>
<dbReference type="SMART" id="SM00506">
    <property type="entry name" value="A1pp"/>
    <property type="match status" value="1"/>
</dbReference>
<dbReference type="SUPFAM" id="SSF56672">
    <property type="entry name" value="DNA/RNA polymerases"/>
    <property type="match status" value="1"/>
</dbReference>
<dbReference type="Pfam" id="PF19219">
    <property type="entry name" value="CoV_NSP15_N"/>
    <property type="match status" value="1"/>
</dbReference>
<feature type="transmembrane region" description="Helical" evidence="58">
    <location>
        <begin position="2033"/>
        <end position="2053"/>
    </location>
</feature>
<dbReference type="Pfam" id="PF05409">
    <property type="entry name" value="Peptidase_C30"/>
    <property type="match status" value="1"/>
</dbReference>
<dbReference type="InterPro" id="IPR043174">
    <property type="entry name" value="NSP15_middle_sf"/>
</dbReference>
<evidence type="ECO:0000256" key="35">
    <source>
        <dbReference type="ARBA" id="ARBA00022953"/>
    </source>
</evidence>
<keyword evidence="38 58" id="KW-0472">Membrane</keyword>
<evidence type="ECO:0000256" key="53">
    <source>
        <dbReference type="PROSITE-ProRule" id="PRU01299"/>
    </source>
</evidence>
<dbReference type="GO" id="GO:0004483">
    <property type="term" value="F:methyltransferase cap1 activity"/>
    <property type="evidence" value="ECO:0007669"/>
    <property type="project" value="UniProtKB-EC"/>
</dbReference>
<evidence type="ECO:0000259" key="66">
    <source>
        <dbReference type="PROSITE" id="PS51944"/>
    </source>
</evidence>
<evidence type="ECO:0000259" key="65">
    <source>
        <dbReference type="PROSITE" id="PS51943"/>
    </source>
</evidence>
<evidence type="ECO:0000256" key="50">
    <source>
        <dbReference type="PROSITE-ProRule" id="PRU01294"/>
    </source>
</evidence>
<comment type="subcellular location">
    <subcellularLocation>
        <location evidence="4">Host cytoplasm</location>
        <location evidence="4">Host perinuclear region</location>
    </subcellularLocation>
    <subcellularLocation>
        <location evidence="5">Host endoplasmic reticulum-Golgi intermediate compartment</location>
    </subcellularLocation>
    <subcellularLocation>
        <location evidence="3">Host membrane</location>
        <topology evidence="3">Multi-pass membrane protein</topology>
    </subcellularLocation>
</comment>
<dbReference type="InterPro" id="IPR047912">
    <property type="entry name" value="Nsp13_helicase_alphaCoV"/>
</dbReference>
<keyword evidence="35" id="KW-0693">Viral RNA replication</keyword>
<comment type="catalytic activity">
    <reaction evidence="1">
        <text>Thiol-dependent hydrolysis of ester, thioester, amide, peptide and isopeptide bonds formed by the C-terminal Gly of ubiquitin (a 76-residue protein attached to proteins as an intracellular targeting signal).</text>
        <dbReference type="EC" id="3.4.19.12"/>
    </reaction>
</comment>
<dbReference type="InterPro" id="IPR046443">
    <property type="entry name" value="a/bCoV_NSP1_glob"/>
</dbReference>
<evidence type="ECO:0000256" key="5">
    <source>
        <dbReference type="ARBA" id="ARBA00004452"/>
    </source>
</evidence>
<dbReference type="SUPFAM" id="SSF51126">
    <property type="entry name" value="Pectin lyase-like"/>
    <property type="match status" value="1"/>
</dbReference>
<evidence type="ECO:0000256" key="28">
    <source>
        <dbReference type="ARBA" id="ARBA00022833"/>
    </source>
</evidence>
<dbReference type="CDD" id="cd21830">
    <property type="entry name" value="alphaCoV_Nsp8"/>
    <property type="match status" value="1"/>
</dbReference>
<evidence type="ECO:0000259" key="68">
    <source>
        <dbReference type="PROSITE" id="PS51947"/>
    </source>
</evidence>
<reference evidence="86" key="1">
    <citation type="submission" date="2023-01" db="EMBL/GenBank/DDBJ databases">
        <title>Panoramic Analysis of Coronaviruses Carried by Representative Bat Species in Southern China to Better Understand the Coronavirus Sphere.</title>
        <authorList>
            <person name="Han Y."/>
            <person name="Xu P."/>
            <person name="Wang Y."/>
            <person name="Zhao W."/>
            <person name="Wang J."/>
            <person name="Jin Q."/>
            <person name="Wu Z."/>
        </authorList>
    </citation>
    <scope>NUCLEOTIDE SEQUENCE</scope>
    <source>
        <strain evidence="86">BtEs-AlphaCoV/JX2020-Q237</strain>
    </source>
</reference>
<dbReference type="InterPro" id="IPR046441">
    <property type="entry name" value="RdRp_CoV"/>
</dbReference>
<evidence type="ECO:0000256" key="49">
    <source>
        <dbReference type="PROSITE-ProRule" id="PRU00444"/>
    </source>
</evidence>
<keyword evidence="39 56" id="KW-1015">Disulfide bond</keyword>
<dbReference type="InterPro" id="IPR047566">
    <property type="entry name" value="CoV_NSP3_Y"/>
</dbReference>
<evidence type="ECO:0000256" key="11">
    <source>
        <dbReference type="ARBA" id="ARBA00022632"/>
    </source>
</evidence>
<dbReference type="Pfam" id="PF16348">
    <property type="entry name" value="CoV_NSP4_C"/>
    <property type="match status" value="1"/>
</dbReference>
<dbReference type="InterPro" id="IPR048673">
    <property type="entry name" value="NSP13_stalk_CoV"/>
</dbReference>
<dbReference type="SUPFAM" id="SSF52949">
    <property type="entry name" value="Macro domain-like"/>
    <property type="match status" value="1"/>
</dbReference>
<dbReference type="InterPro" id="IPR007094">
    <property type="entry name" value="RNA-dir_pol_PSvirus"/>
</dbReference>
<dbReference type="InterPro" id="IPR044313">
    <property type="entry name" value="NSP14_alphaCoV"/>
</dbReference>
<dbReference type="CDD" id="cd21473">
    <property type="entry name" value="cv_Nsp4_TM"/>
    <property type="match status" value="1"/>
</dbReference>
<keyword evidence="19" id="KW-0677">Repeat</keyword>
<dbReference type="PROSITE" id="PS51950">
    <property type="entry name" value="COV_NSP8"/>
    <property type="match status" value="1"/>
</dbReference>
<feature type="region of interest" description="Y4" evidence="55">
    <location>
        <begin position="2492"/>
        <end position="2593"/>
    </location>
</feature>
<comment type="catalytic activity">
    <reaction evidence="47">
        <text>ATP + H2O = ADP + phosphate + H(+)</text>
        <dbReference type="Rhea" id="RHEA:13065"/>
        <dbReference type="ChEBI" id="CHEBI:15377"/>
        <dbReference type="ChEBI" id="CHEBI:15378"/>
        <dbReference type="ChEBI" id="CHEBI:30616"/>
        <dbReference type="ChEBI" id="CHEBI:43474"/>
        <dbReference type="ChEBI" id="CHEBI:456216"/>
        <dbReference type="EC" id="3.6.4.12"/>
    </reaction>
</comment>
<dbReference type="InterPro" id="IPR009003">
    <property type="entry name" value="Peptidase_S1_PA"/>
</dbReference>
<dbReference type="InterPro" id="IPR044322">
    <property type="entry name" value="NSP15_M_alpha_beta_CoV"/>
</dbReference>
<evidence type="ECO:0000256" key="32">
    <source>
        <dbReference type="ARBA" id="ARBA00022876"/>
    </source>
</evidence>
<feature type="domain" description="Ubiquitin-like" evidence="65">
    <location>
        <begin position="889"/>
        <end position="983"/>
    </location>
</feature>
<dbReference type="SUPFAM" id="SSF50494">
    <property type="entry name" value="Trypsin-like serine proteases"/>
    <property type="match status" value="1"/>
</dbReference>
<dbReference type="CDD" id="cd21557">
    <property type="entry name" value="Macro_X_Nsp3-like"/>
    <property type="match status" value="1"/>
</dbReference>
<dbReference type="InterPro" id="IPR044385">
    <property type="entry name" value="NSP2_HCoV-229E-like"/>
</dbReference>
<feature type="domain" description="(+)RNA virus helicase C-terminal" evidence="64">
    <location>
        <begin position="5360"/>
        <end position="5711"/>
    </location>
</feature>
<feature type="active site" evidence="54">
    <location>
        <position position="6452"/>
    </location>
</feature>
<feature type="domain" description="NiRAN" evidence="68">
    <location>
        <begin position="4181"/>
        <end position="4430"/>
    </location>
</feature>
<evidence type="ECO:0000256" key="8">
    <source>
        <dbReference type="ARBA" id="ARBA00022484"/>
    </source>
</evidence>
<dbReference type="PROSITE" id="PS51944">
    <property type="entry name" value="COV_NSP3D_UBL"/>
    <property type="match status" value="1"/>
</dbReference>
<keyword evidence="9" id="KW-0945">Host-virus interaction</keyword>
<dbReference type="PROSITE" id="PS51992">
    <property type="entry name" value="COV_NSP3_Y"/>
    <property type="match status" value="1"/>
</dbReference>
<evidence type="ECO:0000259" key="70">
    <source>
        <dbReference type="PROSITE" id="PS51949"/>
    </source>
</evidence>
<evidence type="ECO:0000256" key="38">
    <source>
        <dbReference type="ARBA" id="ARBA00023136"/>
    </source>
</evidence>
<dbReference type="GO" id="GO:0043139">
    <property type="term" value="F:5'-3' DNA helicase activity"/>
    <property type="evidence" value="ECO:0007669"/>
    <property type="project" value="TreeGrafter"/>
</dbReference>
<dbReference type="CDD" id="cd21712">
    <property type="entry name" value="TM_Y_alphaCoV_Nsp3_C"/>
    <property type="match status" value="1"/>
</dbReference>
<dbReference type="InterPro" id="IPR043504">
    <property type="entry name" value="Peptidase_S1_PA_chymotrypsin"/>
</dbReference>
<feature type="transmembrane region" description="Helical" evidence="58">
    <location>
        <begin position="3574"/>
        <end position="3594"/>
    </location>
</feature>
<dbReference type="InterPro" id="IPR036333">
    <property type="entry name" value="NSP10_sf_CoV"/>
</dbReference>
<evidence type="ECO:0000256" key="19">
    <source>
        <dbReference type="ARBA" id="ARBA00022737"/>
    </source>
</evidence>
<dbReference type="Gene3D" id="3.40.220.10">
    <property type="entry name" value="Leucine Aminopeptidase, subunit E, domain 1"/>
    <property type="match status" value="1"/>
</dbReference>
<dbReference type="InterPro" id="IPR044863">
    <property type="entry name" value="NIRAN"/>
</dbReference>
<dbReference type="GO" id="GO:0004519">
    <property type="term" value="F:endonuclease activity"/>
    <property type="evidence" value="ECO:0007669"/>
    <property type="project" value="UniProtKB-UniRule"/>
</dbReference>
<dbReference type="PROSITE" id="PS51657">
    <property type="entry name" value="PSRV_HELICASE"/>
    <property type="match status" value="1"/>
</dbReference>
<feature type="transmembrane region" description="Helical" evidence="58">
    <location>
        <begin position="2094"/>
        <end position="2118"/>
    </location>
</feature>
<dbReference type="InterPro" id="IPR044401">
    <property type="entry name" value="NSP15_NendoU_CoV"/>
</dbReference>
<evidence type="ECO:0000256" key="58">
    <source>
        <dbReference type="SAM" id="Phobius"/>
    </source>
</evidence>
<dbReference type="Pfam" id="PF19218">
    <property type="entry name" value="CoV_NSP3_C"/>
    <property type="match status" value="1"/>
</dbReference>
<dbReference type="InterPro" id="IPR009461">
    <property type="entry name" value="NSP16_CoV-like"/>
</dbReference>
<comment type="catalytic activity">
    <reaction evidence="48">
        <text>a 5'-end (N(7)-methyl 5'-triphosphoguanosine)-ribonucleoside in mRNA + S-adenosyl-L-methionine = a 5'-end (N(7)-methyl 5'-triphosphoguanosine)-(2'-O-methyl-ribonucleoside) in mRNA + S-adenosyl-L-homocysteine + H(+)</text>
        <dbReference type="Rhea" id="RHEA:67020"/>
        <dbReference type="Rhea" id="RHEA-COMP:17167"/>
        <dbReference type="Rhea" id="RHEA-COMP:17168"/>
        <dbReference type="ChEBI" id="CHEBI:15378"/>
        <dbReference type="ChEBI" id="CHEBI:57856"/>
        <dbReference type="ChEBI" id="CHEBI:59789"/>
        <dbReference type="ChEBI" id="CHEBI:156461"/>
        <dbReference type="ChEBI" id="CHEBI:167609"/>
        <dbReference type="EC" id="2.1.1.57"/>
    </reaction>
</comment>
<feature type="domain" description="Nsp15 N-terminal oligomerization" evidence="78">
    <location>
        <begin position="6219"/>
        <end position="6279"/>
    </location>
</feature>
<dbReference type="PROSITE" id="PS51955">
    <property type="entry name" value="NIV_2_O_MTASE"/>
    <property type="match status" value="1"/>
</dbReference>
<dbReference type="InterPro" id="IPR038123">
    <property type="entry name" value="NSP4_C_sf_CoV"/>
</dbReference>
<feature type="transmembrane region" description="Helical" evidence="58">
    <location>
        <begin position="2853"/>
        <end position="2877"/>
    </location>
</feature>
<evidence type="ECO:0000256" key="31">
    <source>
        <dbReference type="ARBA" id="ARBA00022870"/>
    </source>
</evidence>
<evidence type="ECO:0000256" key="54">
    <source>
        <dbReference type="PROSITE-ProRule" id="PRU01303"/>
    </source>
</evidence>
<dbReference type="Pfam" id="PF19217">
    <property type="entry name" value="CoV_NSP4_N"/>
    <property type="match status" value="1"/>
</dbReference>
<dbReference type="SUPFAM" id="SSF53335">
    <property type="entry name" value="S-adenosyl-L-methionine-dependent methyltransferases"/>
    <property type="match status" value="1"/>
</dbReference>
<dbReference type="InterPro" id="IPR037204">
    <property type="entry name" value="NSP7_sf_CoV"/>
</dbReference>
<keyword evidence="13" id="KW-0645">Protease</keyword>
<dbReference type="InterPro" id="IPR036499">
    <property type="entry name" value="NSP9_sf_CoV"/>
</dbReference>
<evidence type="ECO:0000256" key="15">
    <source>
        <dbReference type="ARBA" id="ARBA00022692"/>
    </source>
</evidence>
<keyword evidence="32" id="KW-1127">Modulation of host ubiquitin pathway by viral deubiquitinase</keyword>
<dbReference type="GO" id="GO:0004843">
    <property type="term" value="F:cysteine-type deubiquitinase activity"/>
    <property type="evidence" value="ECO:0007669"/>
    <property type="project" value="UniProtKB-EC"/>
</dbReference>
<dbReference type="Pfam" id="PF08717">
    <property type="entry name" value="CoV_NSP8"/>
    <property type="match status" value="1"/>
</dbReference>
<dbReference type="Gene3D" id="1.10.1840.10">
    <property type="entry name" value="main proteinase (3clpro) structure, domain 3"/>
    <property type="match status" value="1"/>
</dbReference>
<evidence type="ECO:0000256" key="47">
    <source>
        <dbReference type="ARBA" id="ARBA00047995"/>
    </source>
</evidence>
<comment type="catalytic activity">
    <reaction evidence="46">
        <text>ATP + H2O = ADP + phosphate + H(+)</text>
        <dbReference type="Rhea" id="RHEA:13065"/>
        <dbReference type="ChEBI" id="CHEBI:15377"/>
        <dbReference type="ChEBI" id="CHEBI:15378"/>
        <dbReference type="ChEBI" id="CHEBI:30616"/>
        <dbReference type="ChEBI" id="CHEBI:43474"/>
        <dbReference type="ChEBI" id="CHEBI:456216"/>
        <dbReference type="EC" id="3.6.4.13"/>
    </reaction>
</comment>